<evidence type="ECO:0000313" key="6">
    <source>
        <dbReference type="Proteomes" id="UP000185657"/>
    </source>
</evidence>
<proteinExistence type="predicted"/>
<evidence type="ECO:0000256" key="2">
    <source>
        <dbReference type="SAM" id="Phobius"/>
    </source>
</evidence>
<dbReference type="Proteomes" id="UP000185657">
    <property type="component" value="Unassembled WGS sequence"/>
</dbReference>
<dbReference type="EMBL" id="CP017476">
    <property type="protein sequence ID" value="AOW13394.1"/>
    <property type="molecule type" value="Genomic_DNA"/>
</dbReference>
<dbReference type="KEGG" id="hyl:LPB072_11560"/>
<feature type="compositionally biased region" description="Basic and acidic residues" evidence="1">
    <location>
        <begin position="9"/>
        <end position="28"/>
    </location>
</feature>
<evidence type="ECO:0000313" key="4">
    <source>
        <dbReference type="EMBL" id="AOW13394.1"/>
    </source>
</evidence>
<name>A0A167HSE2_9BURK</name>
<gene>
    <name evidence="4" type="ORF">LPB072_11560</name>
    <name evidence="5" type="ORF">LPB72_10180</name>
</gene>
<organism evidence="4 7">
    <name type="scientific">Hydrogenophaga crassostreae</name>
    <dbReference type="NCBI Taxonomy" id="1763535"/>
    <lineage>
        <taxon>Bacteria</taxon>
        <taxon>Pseudomonadati</taxon>
        <taxon>Pseudomonadota</taxon>
        <taxon>Betaproteobacteria</taxon>
        <taxon>Burkholderiales</taxon>
        <taxon>Comamonadaceae</taxon>
        <taxon>Hydrogenophaga</taxon>
    </lineage>
</organism>
<dbReference type="STRING" id="1763535.LPB072_11560"/>
<evidence type="ECO:0000313" key="5">
    <source>
        <dbReference type="EMBL" id="OAD41679.1"/>
    </source>
</evidence>
<feature type="region of interest" description="Disordered" evidence="1">
    <location>
        <begin position="1"/>
        <end position="28"/>
    </location>
</feature>
<dbReference type="Pfam" id="PF03703">
    <property type="entry name" value="bPH_2"/>
    <property type="match status" value="1"/>
</dbReference>
<keyword evidence="6" id="KW-1185">Reference proteome</keyword>
<dbReference type="InterPro" id="IPR005182">
    <property type="entry name" value="YdbS-like_PH"/>
</dbReference>
<dbReference type="EMBL" id="LVWD01000013">
    <property type="protein sequence ID" value="OAD41679.1"/>
    <property type="molecule type" value="Genomic_DNA"/>
</dbReference>
<dbReference type="AlphaFoldDB" id="A0A167HSE2"/>
<dbReference type="PANTHER" id="PTHR37938:SF1">
    <property type="entry name" value="BLL0215 PROTEIN"/>
    <property type="match status" value="1"/>
</dbReference>
<evidence type="ECO:0000313" key="7">
    <source>
        <dbReference type="Proteomes" id="UP000185680"/>
    </source>
</evidence>
<keyword evidence="2" id="KW-0472">Membrane</keyword>
<accession>A0A167HSE2</accession>
<sequence length="158" mass="17966">MQDNMAHPSRHDSDEPLGETRERQEHWSASEGQVANGHVYLLAILTCWLVFPVFYAFYRYLKTANHRYILTDQRLVEETGIFVKNVESVELYRVKDLSVSGTLAQTVFGRGRVIVQSTDTTSPTLLINAVPDPIAVSHLVRETVERCRAARGVRAFDF</sequence>
<evidence type="ECO:0000259" key="3">
    <source>
        <dbReference type="Pfam" id="PF03703"/>
    </source>
</evidence>
<reference evidence="4 7" key="2">
    <citation type="submission" date="2016-10" db="EMBL/GenBank/DDBJ databases">
        <title>Hydorgenophaga sp. LPB0072 isolated from gastropod.</title>
        <authorList>
            <person name="Kim E."/>
            <person name="Yi H."/>
        </authorList>
    </citation>
    <scope>NUCLEOTIDE SEQUENCE [LARGE SCALE GENOMIC DNA]</scope>
    <source>
        <strain evidence="4 7">LPB0072</strain>
    </source>
</reference>
<evidence type="ECO:0000256" key="1">
    <source>
        <dbReference type="SAM" id="MobiDB-lite"/>
    </source>
</evidence>
<reference evidence="5 6" key="1">
    <citation type="submission" date="2016-02" db="EMBL/GenBank/DDBJ databases">
        <title>Draft genome sequence of Hydrogenophaga sp. LPB0072.</title>
        <authorList>
            <person name="Shin S.-K."/>
            <person name="Yi H."/>
        </authorList>
    </citation>
    <scope>NUCLEOTIDE SEQUENCE [LARGE SCALE GENOMIC DNA]</scope>
    <source>
        <strain evidence="5 6">LPB0072</strain>
    </source>
</reference>
<keyword evidence="2" id="KW-1133">Transmembrane helix</keyword>
<feature type="domain" description="YdbS-like PH" evidence="3">
    <location>
        <begin position="65"/>
        <end position="132"/>
    </location>
</feature>
<protein>
    <recommendedName>
        <fullName evidence="3">YdbS-like PH domain-containing protein</fullName>
    </recommendedName>
</protein>
<keyword evidence="2" id="KW-0812">Transmembrane</keyword>
<dbReference type="PANTHER" id="PTHR37938">
    <property type="entry name" value="BLL0215 PROTEIN"/>
    <property type="match status" value="1"/>
</dbReference>
<dbReference type="Proteomes" id="UP000185680">
    <property type="component" value="Chromosome"/>
</dbReference>
<feature type="transmembrane region" description="Helical" evidence="2">
    <location>
        <begin position="39"/>
        <end position="58"/>
    </location>
</feature>